<evidence type="ECO:0000256" key="3">
    <source>
        <dbReference type="ARBA" id="ARBA00023136"/>
    </source>
</evidence>
<dbReference type="AlphaFoldDB" id="A0A4V1ZCX2"/>
<keyword evidence="3" id="KW-0472">Membrane</keyword>
<reference evidence="4 5" key="1">
    <citation type="submission" date="2019-02" db="EMBL/GenBank/DDBJ databases">
        <title>Bacterial novel species Emticicia sp. 17J42-9 isolated from soil.</title>
        <authorList>
            <person name="Jung H.-Y."/>
        </authorList>
    </citation>
    <scope>NUCLEOTIDE SEQUENCE [LARGE SCALE GENOMIC DNA]</scope>
    <source>
        <strain evidence="4 5">17J42-9</strain>
    </source>
</reference>
<evidence type="ECO:0000313" key="5">
    <source>
        <dbReference type="Proteomes" id="UP000293162"/>
    </source>
</evidence>
<dbReference type="InterPro" id="IPR009722">
    <property type="entry name" value="YjiK/CarP"/>
</dbReference>
<dbReference type="Pfam" id="PF06977">
    <property type="entry name" value="SdiA-regulated"/>
    <property type="match status" value="1"/>
</dbReference>
<evidence type="ECO:0000256" key="2">
    <source>
        <dbReference type="ARBA" id="ARBA00022475"/>
    </source>
</evidence>
<gene>
    <name evidence="4" type="ORF">EWM59_18415</name>
</gene>
<dbReference type="EMBL" id="SEWF01000030">
    <property type="protein sequence ID" value="RYU94150.1"/>
    <property type="molecule type" value="Genomic_DNA"/>
</dbReference>
<protein>
    <recommendedName>
        <fullName evidence="6">SdiA-regulated family protein</fullName>
    </recommendedName>
</protein>
<dbReference type="RefSeq" id="WP_130022725.1">
    <property type="nucleotide sequence ID" value="NZ_SEWF01000030.1"/>
</dbReference>
<dbReference type="OrthoDB" id="5292493at2"/>
<dbReference type="Proteomes" id="UP000293162">
    <property type="component" value="Unassembled WGS sequence"/>
</dbReference>
<accession>A0A4V1ZCX2</accession>
<comment type="caution">
    <text evidence="4">The sequence shown here is derived from an EMBL/GenBank/DDBJ whole genome shotgun (WGS) entry which is preliminary data.</text>
</comment>
<dbReference type="InterPro" id="IPR015943">
    <property type="entry name" value="WD40/YVTN_repeat-like_dom_sf"/>
</dbReference>
<organism evidence="4 5">
    <name type="scientific">Emticicia agri</name>
    <dbReference type="NCBI Taxonomy" id="2492393"/>
    <lineage>
        <taxon>Bacteria</taxon>
        <taxon>Pseudomonadati</taxon>
        <taxon>Bacteroidota</taxon>
        <taxon>Cytophagia</taxon>
        <taxon>Cytophagales</taxon>
        <taxon>Leadbetterellaceae</taxon>
        <taxon>Emticicia</taxon>
    </lineage>
</organism>
<proteinExistence type="predicted"/>
<comment type="subcellular location">
    <subcellularLocation>
        <location evidence="1">Cell membrane</location>
    </subcellularLocation>
</comment>
<keyword evidence="2" id="KW-1003">Cell membrane</keyword>
<evidence type="ECO:0000313" key="4">
    <source>
        <dbReference type="EMBL" id="RYU94150.1"/>
    </source>
</evidence>
<dbReference type="SUPFAM" id="SSF101898">
    <property type="entry name" value="NHL repeat"/>
    <property type="match status" value="1"/>
</dbReference>
<dbReference type="GO" id="GO:0005886">
    <property type="term" value="C:plasma membrane"/>
    <property type="evidence" value="ECO:0007669"/>
    <property type="project" value="UniProtKB-SubCell"/>
</dbReference>
<keyword evidence="5" id="KW-1185">Reference proteome</keyword>
<evidence type="ECO:0008006" key="6">
    <source>
        <dbReference type="Google" id="ProtNLM"/>
    </source>
</evidence>
<name>A0A4V1ZCX2_9BACT</name>
<dbReference type="Gene3D" id="2.130.10.10">
    <property type="entry name" value="YVTN repeat-like/Quinoprotein amine dehydrogenase"/>
    <property type="match status" value="1"/>
</dbReference>
<sequence length="282" mass="31692">MTKLFFITLIIIALAILLLNACGPSKKQANEEKATETEASKSYDFTNPVQKKKLPRSLKEISGLSYYKDNQLICVNDEQGKIFIYDLSKEDIVNKIDFGKAGDYEGIEFVGNEVFVMKSNGKIKVFAMTTHAEREIDCSNADVVEYEGLSYDASTNSLLLATKEHIKAKDKVKRIYSYDLAREQLSVRFVITKDMVKSKNGDTDFHPSGIAVHPLNGDIYIIASQGKKLLILDKEGTKKDLIALNDKMFFQPEGICFTPSGDLYISSEGDEKKGYILKFIYN</sequence>
<evidence type="ECO:0000256" key="1">
    <source>
        <dbReference type="ARBA" id="ARBA00004236"/>
    </source>
</evidence>